<dbReference type="InterPro" id="IPR044399">
    <property type="entry name" value="Mb-like_M"/>
</dbReference>
<dbReference type="PROSITE" id="PS01033">
    <property type="entry name" value="GLOBIN"/>
    <property type="match status" value="1"/>
</dbReference>
<evidence type="ECO:0000313" key="4">
    <source>
        <dbReference type="EMBL" id="KAH8042796.1"/>
    </source>
</evidence>
<keyword evidence="1" id="KW-0479">Metal-binding</keyword>
<dbReference type="InterPro" id="IPR012292">
    <property type="entry name" value="Globin/Proto"/>
</dbReference>
<dbReference type="SUPFAM" id="SSF46458">
    <property type="entry name" value="Globin-like"/>
    <property type="match status" value="1"/>
</dbReference>
<dbReference type="CDD" id="cd01040">
    <property type="entry name" value="Mb-like"/>
    <property type="match status" value="1"/>
</dbReference>
<reference evidence="4" key="2">
    <citation type="submission" date="2021-09" db="EMBL/GenBank/DDBJ databases">
        <authorList>
            <person name="Jia N."/>
            <person name="Wang J."/>
            <person name="Shi W."/>
            <person name="Du L."/>
            <person name="Sun Y."/>
            <person name="Zhan W."/>
            <person name="Jiang J."/>
            <person name="Wang Q."/>
            <person name="Zhang B."/>
            <person name="Ji P."/>
            <person name="Sakyi L.B."/>
            <person name="Cui X."/>
            <person name="Yuan T."/>
            <person name="Jiang B."/>
            <person name="Yang W."/>
            <person name="Lam T.T.-Y."/>
            <person name="Chang Q."/>
            <person name="Ding S."/>
            <person name="Wang X."/>
            <person name="Zhu J."/>
            <person name="Ruan X."/>
            <person name="Zhao L."/>
            <person name="Wei J."/>
            <person name="Que T."/>
            <person name="Du C."/>
            <person name="Cheng J."/>
            <person name="Dai P."/>
            <person name="Han X."/>
            <person name="Huang E."/>
            <person name="Gao Y."/>
            <person name="Liu J."/>
            <person name="Shao H."/>
            <person name="Ye R."/>
            <person name="Li L."/>
            <person name="Wei W."/>
            <person name="Wang X."/>
            <person name="Wang C."/>
            <person name="Huo Q."/>
            <person name="Li W."/>
            <person name="Guo W."/>
            <person name="Chen H."/>
            <person name="Chen S."/>
            <person name="Zhou L."/>
            <person name="Zhou L."/>
            <person name="Ni X."/>
            <person name="Tian J."/>
            <person name="Zhou Y."/>
            <person name="Sheng Y."/>
            <person name="Liu T."/>
            <person name="Pan Y."/>
            <person name="Xia L."/>
            <person name="Li J."/>
            <person name="Zhao F."/>
            <person name="Cao W."/>
        </authorList>
    </citation>
    <scope>NUCLEOTIDE SEQUENCE</scope>
    <source>
        <strain evidence="4">Rmic-2018</strain>
        <tissue evidence="4">Larvae</tissue>
    </source>
</reference>
<dbReference type="Pfam" id="PF00042">
    <property type="entry name" value="Globin"/>
    <property type="match status" value="1"/>
</dbReference>
<dbReference type="InterPro" id="IPR009050">
    <property type="entry name" value="Globin-like_sf"/>
</dbReference>
<keyword evidence="1" id="KW-0813">Transport</keyword>
<reference evidence="4" key="1">
    <citation type="journal article" date="2020" name="Cell">
        <title>Large-Scale Comparative Analyses of Tick Genomes Elucidate Their Genetic Diversity and Vector Capacities.</title>
        <authorList>
            <consortium name="Tick Genome and Microbiome Consortium (TIGMIC)"/>
            <person name="Jia N."/>
            <person name="Wang J."/>
            <person name="Shi W."/>
            <person name="Du L."/>
            <person name="Sun Y."/>
            <person name="Zhan W."/>
            <person name="Jiang J.F."/>
            <person name="Wang Q."/>
            <person name="Zhang B."/>
            <person name="Ji P."/>
            <person name="Bell-Sakyi L."/>
            <person name="Cui X.M."/>
            <person name="Yuan T.T."/>
            <person name="Jiang B.G."/>
            <person name="Yang W.F."/>
            <person name="Lam T.T."/>
            <person name="Chang Q.C."/>
            <person name="Ding S.J."/>
            <person name="Wang X.J."/>
            <person name="Zhu J.G."/>
            <person name="Ruan X.D."/>
            <person name="Zhao L."/>
            <person name="Wei J.T."/>
            <person name="Ye R.Z."/>
            <person name="Que T.C."/>
            <person name="Du C.H."/>
            <person name="Zhou Y.H."/>
            <person name="Cheng J.X."/>
            <person name="Dai P.F."/>
            <person name="Guo W.B."/>
            <person name="Han X.H."/>
            <person name="Huang E.J."/>
            <person name="Li L.F."/>
            <person name="Wei W."/>
            <person name="Gao Y.C."/>
            <person name="Liu J.Z."/>
            <person name="Shao H.Z."/>
            <person name="Wang X."/>
            <person name="Wang C.C."/>
            <person name="Yang T.C."/>
            <person name="Huo Q.B."/>
            <person name="Li W."/>
            <person name="Chen H.Y."/>
            <person name="Chen S.E."/>
            <person name="Zhou L.G."/>
            <person name="Ni X.B."/>
            <person name="Tian J.H."/>
            <person name="Sheng Y."/>
            <person name="Liu T."/>
            <person name="Pan Y.S."/>
            <person name="Xia L.Y."/>
            <person name="Li J."/>
            <person name="Zhao F."/>
            <person name="Cao W.C."/>
        </authorList>
    </citation>
    <scope>NUCLEOTIDE SEQUENCE</scope>
    <source>
        <strain evidence="4">Rmic-2018</strain>
    </source>
</reference>
<dbReference type="GO" id="GO:0020037">
    <property type="term" value="F:heme binding"/>
    <property type="evidence" value="ECO:0007669"/>
    <property type="project" value="InterPro"/>
</dbReference>
<evidence type="ECO:0000256" key="2">
    <source>
        <dbReference type="SAM" id="MobiDB-lite"/>
    </source>
</evidence>
<feature type="region of interest" description="Disordered" evidence="2">
    <location>
        <begin position="1"/>
        <end position="36"/>
    </location>
</feature>
<dbReference type="GO" id="GO:0005344">
    <property type="term" value="F:oxygen carrier activity"/>
    <property type="evidence" value="ECO:0007669"/>
    <property type="project" value="UniProtKB-KW"/>
</dbReference>
<dbReference type="Gene3D" id="1.10.490.10">
    <property type="entry name" value="Globins"/>
    <property type="match status" value="1"/>
</dbReference>
<sequence length="420" mass="46530">MPENTKGCRGVSTPDGLIDSGPHKAGKLPDTVSGSTENKKNLIENTWRAFCSNNREYGVLLFLSLFVRHPEYLPMFSNFRAKHPAFREHRCVIVYHLMFMVDNILEQAAFEVLIRGNATEPLRRQGVRQRHYKVIVIDVLQAKEKRLMTPAAVDAWEKFLSYMVTIIADVFDKAASKLDQKKTKYSSAHAPTNTMHNSALPVSSQATEKGREATTSRAQANKLDSKSAHNVISPFVKFASLGFHGAPEDLAATCSAKPSSKKRRLQPDLHTSDVGQGGGVQGTTTVTSLQADKTRTTEKSKWNKGLRDSYRVIPRRHTARAEVLCDRFAASLSRKGPSCEPVPAEANLRACSSPDLAASLFQLRLRERATLNSRLGRCVKSACCSWRKCEVKCGAESFKVCGVNSAEDTLPITTTTWNMQ</sequence>
<keyword evidence="1" id="KW-0561">Oxygen transport</keyword>
<dbReference type="Proteomes" id="UP000821866">
    <property type="component" value="Chromosome 1"/>
</dbReference>
<feature type="domain" description="Globin" evidence="3">
    <location>
        <begin position="33"/>
        <end position="172"/>
    </location>
</feature>
<feature type="compositionally biased region" description="Polar residues" evidence="2">
    <location>
        <begin position="185"/>
        <end position="207"/>
    </location>
</feature>
<feature type="region of interest" description="Disordered" evidence="2">
    <location>
        <begin position="185"/>
        <end position="225"/>
    </location>
</feature>
<evidence type="ECO:0000259" key="3">
    <source>
        <dbReference type="PROSITE" id="PS01033"/>
    </source>
</evidence>
<protein>
    <recommendedName>
        <fullName evidence="3">Globin domain-containing protein</fullName>
    </recommendedName>
</protein>
<keyword evidence="1" id="KW-0349">Heme</keyword>
<gene>
    <name evidence="4" type="ORF">HPB51_025848</name>
</gene>
<name>A0A9J6F9Z6_RHIMP</name>
<proteinExistence type="inferred from homology"/>
<organism evidence="4 5">
    <name type="scientific">Rhipicephalus microplus</name>
    <name type="common">Cattle tick</name>
    <name type="synonym">Boophilus microplus</name>
    <dbReference type="NCBI Taxonomy" id="6941"/>
    <lineage>
        <taxon>Eukaryota</taxon>
        <taxon>Metazoa</taxon>
        <taxon>Ecdysozoa</taxon>
        <taxon>Arthropoda</taxon>
        <taxon>Chelicerata</taxon>
        <taxon>Arachnida</taxon>
        <taxon>Acari</taxon>
        <taxon>Parasitiformes</taxon>
        <taxon>Ixodida</taxon>
        <taxon>Ixodoidea</taxon>
        <taxon>Ixodidae</taxon>
        <taxon>Rhipicephalinae</taxon>
        <taxon>Rhipicephalus</taxon>
        <taxon>Boophilus</taxon>
    </lineage>
</organism>
<dbReference type="EMBL" id="JABSTU010000001">
    <property type="protein sequence ID" value="KAH8042796.1"/>
    <property type="molecule type" value="Genomic_DNA"/>
</dbReference>
<evidence type="ECO:0000313" key="5">
    <source>
        <dbReference type="Proteomes" id="UP000821866"/>
    </source>
</evidence>
<dbReference type="VEuPathDB" id="VectorBase:LOC119177875"/>
<comment type="similarity">
    <text evidence="1">Belongs to the globin family.</text>
</comment>
<dbReference type="AlphaFoldDB" id="A0A9J6F9Z6"/>
<comment type="caution">
    <text evidence="4">The sequence shown here is derived from an EMBL/GenBank/DDBJ whole genome shotgun (WGS) entry which is preliminary data.</text>
</comment>
<feature type="region of interest" description="Disordered" evidence="2">
    <location>
        <begin position="254"/>
        <end position="300"/>
    </location>
</feature>
<keyword evidence="1" id="KW-0408">Iron</keyword>
<accession>A0A9J6F9Z6</accession>
<keyword evidence="5" id="KW-1185">Reference proteome</keyword>
<dbReference type="GO" id="GO:0019825">
    <property type="term" value="F:oxygen binding"/>
    <property type="evidence" value="ECO:0007669"/>
    <property type="project" value="InterPro"/>
</dbReference>
<dbReference type="InterPro" id="IPR000971">
    <property type="entry name" value="Globin"/>
</dbReference>
<evidence type="ECO:0000256" key="1">
    <source>
        <dbReference type="RuleBase" id="RU000356"/>
    </source>
</evidence>